<dbReference type="RefSeq" id="WP_313975648.1">
    <property type="nucleotide sequence ID" value="NZ_JASJOS010000001.1"/>
</dbReference>
<comment type="caution">
    <text evidence="1">The sequence shown here is derived from an EMBL/GenBank/DDBJ whole genome shotgun (WGS) entry which is preliminary data.</text>
</comment>
<protein>
    <submittedName>
        <fullName evidence="1">Uncharacterized protein</fullName>
    </submittedName>
</protein>
<evidence type="ECO:0000313" key="2">
    <source>
        <dbReference type="Proteomes" id="UP001241110"/>
    </source>
</evidence>
<dbReference type="AlphaFoldDB" id="A0AAE3QL72"/>
<accession>A0AAE3QL72</accession>
<reference evidence="1" key="1">
    <citation type="submission" date="2023-05" db="EMBL/GenBank/DDBJ databases">
        <authorList>
            <person name="Zhang X."/>
        </authorList>
    </citation>
    <scope>NUCLEOTIDE SEQUENCE</scope>
    <source>
        <strain evidence="1">YF14B1</strain>
    </source>
</reference>
<evidence type="ECO:0000313" key="1">
    <source>
        <dbReference type="EMBL" id="MDJ1479458.1"/>
    </source>
</evidence>
<name>A0AAE3QL72_9BACT</name>
<sequence length="121" mass="14138">MNAADFDRQEKQVRNLRATLAVVIAKLRLNKTYEEGNESYFVSKEGLIRYIQSLITQAMEGKDNIEIPEFFYDRSSLNNYPLLKQVLSTALTDLQRLNYDKHLTLDSIYRDLMNSLKDLDL</sequence>
<proteinExistence type="predicted"/>
<organism evidence="1 2">
    <name type="scientific">Xanthocytophaga flava</name>
    <dbReference type="NCBI Taxonomy" id="3048013"/>
    <lineage>
        <taxon>Bacteria</taxon>
        <taxon>Pseudomonadati</taxon>
        <taxon>Bacteroidota</taxon>
        <taxon>Cytophagia</taxon>
        <taxon>Cytophagales</taxon>
        <taxon>Rhodocytophagaceae</taxon>
        <taxon>Xanthocytophaga</taxon>
    </lineage>
</organism>
<gene>
    <name evidence="1" type="ORF">QNI16_03110</name>
</gene>
<dbReference type="Proteomes" id="UP001241110">
    <property type="component" value="Unassembled WGS sequence"/>
</dbReference>
<dbReference type="EMBL" id="JASJOS010000001">
    <property type="protein sequence ID" value="MDJ1479458.1"/>
    <property type="molecule type" value="Genomic_DNA"/>
</dbReference>